<name>A0A7W9B760_9SPHN</name>
<evidence type="ECO:0000313" key="9">
    <source>
        <dbReference type="Proteomes" id="UP000537161"/>
    </source>
</evidence>
<organism evidence="8 9">
    <name type="scientific">Sphingopyxis panaciterrulae</name>
    <dbReference type="NCBI Taxonomy" id="462372"/>
    <lineage>
        <taxon>Bacteria</taxon>
        <taxon>Pseudomonadati</taxon>
        <taxon>Pseudomonadota</taxon>
        <taxon>Alphaproteobacteria</taxon>
        <taxon>Sphingomonadales</taxon>
        <taxon>Sphingomonadaceae</taxon>
        <taxon>Sphingopyxis</taxon>
    </lineage>
</organism>
<dbReference type="SUPFAM" id="SSF54292">
    <property type="entry name" value="2Fe-2S ferredoxin-like"/>
    <property type="match status" value="1"/>
</dbReference>
<dbReference type="PRINTS" id="PR00355">
    <property type="entry name" value="ADRENODOXIN"/>
</dbReference>
<evidence type="ECO:0000259" key="7">
    <source>
        <dbReference type="PROSITE" id="PS51085"/>
    </source>
</evidence>
<dbReference type="Pfam" id="PF00111">
    <property type="entry name" value="Fer2"/>
    <property type="match status" value="1"/>
</dbReference>
<reference evidence="8 9" key="1">
    <citation type="submission" date="2020-08" db="EMBL/GenBank/DDBJ databases">
        <title>Genomic Encyclopedia of Type Strains, Phase IV (KMG-IV): sequencing the most valuable type-strain genomes for metagenomic binning, comparative biology and taxonomic classification.</title>
        <authorList>
            <person name="Goeker M."/>
        </authorList>
    </citation>
    <scope>NUCLEOTIDE SEQUENCE [LARGE SCALE GENOMIC DNA]</scope>
    <source>
        <strain evidence="8 9">DSM 27163</strain>
    </source>
</reference>
<sequence length="106" mass="11385">MVKVVFKKEGAEDRVVEGQVGNSIMETALDGNIGEILADCGGALSCATCHVYVPKEWQDRVGTAGAEEEAMLEMAVDPDERSRLSCQIGLSDEMDGVEIILPKSQL</sequence>
<dbReference type="GO" id="GO:0051537">
    <property type="term" value="F:2 iron, 2 sulfur cluster binding"/>
    <property type="evidence" value="ECO:0007669"/>
    <property type="project" value="UniProtKB-KW"/>
</dbReference>
<evidence type="ECO:0000256" key="4">
    <source>
        <dbReference type="ARBA" id="ARBA00023004"/>
    </source>
</evidence>
<comment type="caution">
    <text evidence="8">The sequence shown here is derived from an EMBL/GenBank/DDBJ whole genome shotgun (WGS) entry which is preliminary data.</text>
</comment>
<dbReference type="InterPro" id="IPR001055">
    <property type="entry name" value="Adrenodoxin-like"/>
</dbReference>
<dbReference type="PANTHER" id="PTHR23426">
    <property type="entry name" value="FERREDOXIN/ADRENODOXIN"/>
    <property type="match status" value="1"/>
</dbReference>
<dbReference type="InterPro" id="IPR012675">
    <property type="entry name" value="Beta-grasp_dom_sf"/>
</dbReference>
<keyword evidence="4" id="KW-0408">Iron</keyword>
<evidence type="ECO:0000256" key="5">
    <source>
        <dbReference type="ARBA" id="ARBA00023014"/>
    </source>
</evidence>
<keyword evidence="9" id="KW-1185">Reference proteome</keyword>
<evidence type="ECO:0000256" key="2">
    <source>
        <dbReference type="ARBA" id="ARBA00022714"/>
    </source>
</evidence>
<dbReference type="InterPro" id="IPR018298">
    <property type="entry name" value="Adrenodoxin_Fe-S_BS"/>
</dbReference>
<evidence type="ECO:0000256" key="1">
    <source>
        <dbReference type="ARBA" id="ARBA00010914"/>
    </source>
</evidence>
<dbReference type="GO" id="GO:0009055">
    <property type="term" value="F:electron transfer activity"/>
    <property type="evidence" value="ECO:0007669"/>
    <property type="project" value="TreeGrafter"/>
</dbReference>
<dbReference type="InterPro" id="IPR001041">
    <property type="entry name" value="2Fe-2S_ferredoxin-type"/>
</dbReference>
<feature type="domain" description="2Fe-2S ferredoxin-type" evidence="7">
    <location>
        <begin position="2"/>
        <end position="105"/>
    </location>
</feature>
<keyword evidence="5" id="KW-0411">Iron-sulfur</keyword>
<dbReference type="InterPro" id="IPR036010">
    <property type="entry name" value="2Fe-2S_ferredoxin-like_sf"/>
</dbReference>
<evidence type="ECO:0000313" key="8">
    <source>
        <dbReference type="EMBL" id="MBB5707448.1"/>
    </source>
</evidence>
<evidence type="ECO:0000256" key="3">
    <source>
        <dbReference type="ARBA" id="ARBA00022723"/>
    </source>
</evidence>
<dbReference type="PANTHER" id="PTHR23426:SF65">
    <property type="entry name" value="FERREDOXIN-2, MITOCHONDRIAL"/>
    <property type="match status" value="1"/>
</dbReference>
<proteinExistence type="inferred from homology"/>
<dbReference type="AlphaFoldDB" id="A0A7W9B760"/>
<gene>
    <name evidence="8" type="ORF">FHR21_002814</name>
</gene>
<dbReference type="GO" id="GO:0140647">
    <property type="term" value="P:P450-containing electron transport chain"/>
    <property type="evidence" value="ECO:0007669"/>
    <property type="project" value="InterPro"/>
</dbReference>
<evidence type="ECO:0000256" key="6">
    <source>
        <dbReference type="ARBA" id="ARBA00034078"/>
    </source>
</evidence>
<comment type="similarity">
    <text evidence="1">Belongs to the adrenodoxin/putidaredoxin family.</text>
</comment>
<dbReference type="EMBL" id="JACIJH010000009">
    <property type="protein sequence ID" value="MBB5707448.1"/>
    <property type="molecule type" value="Genomic_DNA"/>
</dbReference>
<comment type="cofactor">
    <cofactor evidence="6">
        <name>[2Fe-2S] cluster</name>
        <dbReference type="ChEBI" id="CHEBI:190135"/>
    </cofactor>
</comment>
<dbReference type="RefSeq" id="WP_184099284.1">
    <property type="nucleotide sequence ID" value="NZ_JACIJH010000009.1"/>
</dbReference>
<dbReference type="CDD" id="cd00207">
    <property type="entry name" value="fer2"/>
    <property type="match status" value="1"/>
</dbReference>
<keyword evidence="3" id="KW-0479">Metal-binding</keyword>
<dbReference type="GO" id="GO:0046872">
    <property type="term" value="F:metal ion binding"/>
    <property type="evidence" value="ECO:0007669"/>
    <property type="project" value="UniProtKB-KW"/>
</dbReference>
<accession>A0A7W9B760</accession>
<dbReference type="Proteomes" id="UP000537161">
    <property type="component" value="Unassembled WGS sequence"/>
</dbReference>
<dbReference type="PROSITE" id="PS00814">
    <property type="entry name" value="ADX"/>
    <property type="match status" value="1"/>
</dbReference>
<dbReference type="PROSITE" id="PS51085">
    <property type="entry name" value="2FE2S_FER_2"/>
    <property type="match status" value="1"/>
</dbReference>
<dbReference type="Gene3D" id="3.10.20.30">
    <property type="match status" value="1"/>
</dbReference>
<keyword evidence="2" id="KW-0001">2Fe-2S</keyword>
<protein>
    <submittedName>
        <fullName evidence="8">2Fe-2S ferredoxin</fullName>
    </submittedName>
</protein>